<dbReference type="STRING" id="1186196.SAMN04489841_3604"/>
<dbReference type="GO" id="GO:0000976">
    <property type="term" value="F:transcription cis-regulatory region binding"/>
    <property type="evidence" value="ECO:0007669"/>
    <property type="project" value="TreeGrafter"/>
</dbReference>
<evidence type="ECO:0000313" key="8">
    <source>
        <dbReference type="Proteomes" id="UP000199114"/>
    </source>
</evidence>
<dbReference type="GO" id="GO:0003700">
    <property type="term" value="F:DNA-binding transcription factor activity"/>
    <property type="evidence" value="ECO:0007669"/>
    <property type="project" value="TreeGrafter"/>
</dbReference>
<dbReference type="InterPro" id="IPR009057">
    <property type="entry name" value="Homeodomain-like_sf"/>
</dbReference>
<evidence type="ECO:0000256" key="3">
    <source>
        <dbReference type="ARBA" id="ARBA00023125"/>
    </source>
</evidence>
<accession>A0A1H9NHP7</accession>
<dbReference type="OrthoDB" id="135877at2157"/>
<dbReference type="Pfam" id="PF00440">
    <property type="entry name" value="TetR_N"/>
    <property type="match status" value="1"/>
</dbReference>
<dbReference type="PROSITE" id="PS50977">
    <property type="entry name" value="HTH_TETR_2"/>
    <property type="match status" value="1"/>
</dbReference>
<evidence type="ECO:0000259" key="6">
    <source>
        <dbReference type="PROSITE" id="PS50977"/>
    </source>
</evidence>
<reference evidence="8" key="1">
    <citation type="submission" date="2016-10" db="EMBL/GenBank/DDBJ databases">
        <authorList>
            <person name="Varghese N."/>
            <person name="Submissions S."/>
        </authorList>
    </citation>
    <scope>NUCLEOTIDE SEQUENCE [LARGE SCALE GENOMIC DNA]</scope>
    <source>
        <strain evidence="8">DSM 25055</strain>
    </source>
</reference>
<organism evidence="7 8">
    <name type="scientific">Natrinema salaciae</name>
    <dbReference type="NCBI Taxonomy" id="1186196"/>
    <lineage>
        <taxon>Archaea</taxon>
        <taxon>Methanobacteriati</taxon>
        <taxon>Methanobacteriota</taxon>
        <taxon>Stenosarchaea group</taxon>
        <taxon>Halobacteria</taxon>
        <taxon>Halobacteriales</taxon>
        <taxon>Natrialbaceae</taxon>
        <taxon>Natrinema</taxon>
    </lineage>
</organism>
<dbReference type="Proteomes" id="UP000199114">
    <property type="component" value="Unassembled WGS sequence"/>
</dbReference>
<feature type="DNA-binding region" description="H-T-H motif" evidence="5">
    <location>
        <begin position="33"/>
        <end position="52"/>
    </location>
</feature>
<name>A0A1H9NHP7_9EURY</name>
<dbReference type="Gene3D" id="1.10.357.10">
    <property type="entry name" value="Tetracycline Repressor, domain 2"/>
    <property type="match status" value="1"/>
</dbReference>
<dbReference type="InterPro" id="IPR001647">
    <property type="entry name" value="HTH_TetR"/>
</dbReference>
<dbReference type="InterPro" id="IPR039538">
    <property type="entry name" value="BetI_C"/>
</dbReference>
<evidence type="ECO:0000256" key="4">
    <source>
        <dbReference type="ARBA" id="ARBA00023163"/>
    </source>
</evidence>
<keyword evidence="8" id="KW-1185">Reference proteome</keyword>
<dbReference type="PANTHER" id="PTHR30055:SF234">
    <property type="entry name" value="HTH-TYPE TRANSCRIPTIONAL REGULATOR BETI"/>
    <property type="match status" value="1"/>
</dbReference>
<evidence type="ECO:0000256" key="1">
    <source>
        <dbReference type="ARBA" id="ARBA00022491"/>
    </source>
</evidence>
<keyword evidence="2" id="KW-0805">Transcription regulation</keyword>
<dbReference type="InterPro" id="IPR050109">
    <property type="entry name" value="HTH-type_TetR-like_transc_reg"/>
</dbReference>
<keyword evidence="4" id="KW-0804">Transcription</keyword>
<dbReference type="PRINTS" id="PR00455">
    <property type="entry name" value="HTHTETR"/>
</dbReference>
<keyword evidence="3 5" id="KW-0238">DNA-binding</keyword>
<feature type="domain" description="HTH tetR-type" evidence="6">
    <location>
        <begin position="10"/>
        <end position="70"/>
    </location>
</feature>
<protein>
    <submittedName>
        <fullName evidence="7">DNA-binding transcriptional regulator, AcrR family</fullName>
    </submittedName>
</protein>
<dbReference type="PANTHER" id="PTHR30055">
    <property type="entry name" value="HTH-TYPE TRANSCRIPTIONAL REGULATOR RUTR"/>
    <property type="match status" value="1"/>
</dbReference>
<proteinExistence type="predicted"/>
<evidence type="ECO:0000313" key="7">
    <source>
        <dbReference type="EMBL" id="SER35421.1"/>
    </source>
</evidence>
<keyword evidence="1" id="KW-0678">Repressor</keyword>
<dbReference type="EMBL" id="FOFD01000005">
    <property type="protein sequence ID" value="SER35421.1"/>
    <property type="molecule type" value="Genomic_DNA"/>
</dbReference>
<dbReference type="SUPFAM" id="SSF46689">
    <property type="entry name" value="Homeodomain-like"/>
    <property type="match status" value="1"/>
</dbReference>
<dbReference type="RefSeq" id="WP_090620044.1">
    <property type="nucleotide sequence ID" value="NZ_FOFD01000005.1"/>
</dbReference>
<evidence type="ECO:0000256" key="2">
    <source>
        <dbReference type="ARBA" id="ARBA00023015"/>
    </source>
</evidence>
<dbReference type="SUPFAM" id="SSF48498">
    <property type="entry name" value="Tetracyclin repressor-like, C-terminal domain"/>
    <property type="match status" value="1"/>
</dbReference>
<gene>
    <name evidence="7" type="ORF">SAMN04489841_3604</name>
</gene>
<dbReference type="Pfam" id="PF13977">
    <property type="entry name" value="TetR_C_6"/>
    <property type="match status" value="1"/>
</dbReference>
<dbReference type="InterPro" id="IPR036271">
    <property type="entry name" value="Tet_transcr_reg_TetR-rel_C_sf"/>
</dbReference>
<dbReference type="AlphaFoldDB" id="A0A1H9NHP7"/>
<evidence type="ECO:0000256" key="5">
    <source>
        <dbReference type="PROSITE-ProRule" id="PRU00335"/>
    </source>
</evidence>
<sequence length="199" mass="23029">MADSPNERDADPNEEIMRATYRALREHGYADLTIQRIADEYGKSTAAIHYHYETKEDLLAAFLDFVLDRFKDTVHEVETTDPEQRLELLLDKLLVDAEDHVDLLVAILEMRSQAPYKERFRERFRENDEYVRYLLRTVIEQGIESGTFEPVDAEHVARTLMTLVDGARTRAVVFDEERALPTARRAAAEYVSHVLLDGD</sequence>